<sequence>MEESSNINDSSLSSESDGLPRSLVLSTSTVQTTPSMEVVLVTVSPVLDTQRLFRPRYLMFRNRRCSQGIWKDPSIAFGARYASEPKFRRAGDSFPVSDVNEVEADEGLDYDPYYDKGFCFQEDDEACEKRALDGVAERSGRERH</sequence>
<gene>
    <name evidence="1" type="ORF">EDD18DRAFT_1359778</name>
</gene>
<dbReference type="Proteomes" id="UP001175228">
    <property type="component" value="Unassembled WGS sequence"/>
</dbReference>
<name>A0AA39PPF2_9AGAR</name>
<evidence type="ECO:0000313" key="2">
    <source>
        <dbReference type="Proteomes" id="UP001175228"/>
    </source>
</evidence>
<keyword evidence="2" id="KW-1185">Reference proteome</keyword>
<evidence type="ECO:0000313" key="1">
    <source>
        <dbReference type="EMBL" id="KAK0488103.1"/>
    </source>
</evidence>
<protein>
    <submittedName>
        <fullName evidence="1">Uncharacterized protein</fullName>
    </submittedName>
</protein>
<organism evidence="1 2">
    <name type="scientific">Armillaria luteobubalina</name>
    <dbReference type="NCBI Taxonomy" id="153913"/>
    <lineage>
        <taxon>Eukaryota</taxon>
        <taxon>Fungi</taxon>
        <taxon>Dikarya</taxon>
        <taxon>Basidiomycota</taxon>
        <taxon>Agaricomycotina</taxon>
        <taxon>Agaricomycetes</taxon>
        <taxon>Agaricomycetidae</taxon>
        <taxon>Agaricales</taxon>
        <taxon>Marasmiineae</taxon>
        <taxon>Physalacriaceae</taxon>
        <taxon>Armillaria</taxon>
    </lineage>
</organism>
<dbReference type="EMBL" id="JAUEPU010000041">
    <property type="protein sequence ID" value="KAK0488103.1"/>
    <property type="molecule type" value="Genomic_DNA"/>
</dbReference>
<comment type="caution">
    <text evidence="1">The sequence shown here is derived from an EMBL/GenBank/DDBJ whole genome shotgun (WGS) entry which is preliminary data.</text>
</comment>
<proteinExistence type="predicted"/>
<accession>A0AA39PPF2</accession>
<reference evidence="1" key="1">
    <citation type="submission" date="2023-06" db="EMBL/GenBank/DDBJ databases">
        <authorList>
            <consortium name="Lawrence Berkeley National Laboratory"/>
            <person name="Ahrendt S."/>
            <person name="Sahu N."/>
            <person name="Indic B."/>
            <person name="Wong-Bajracharya J."/>
            <person name="Merenyi Z."/>
            <person name="Ke H.-M."/>
            <person name="Monk M."/>
            <person name="Kocsube S."/>
            <person name="Drula E."/>
            <person name="Lipzen A."/>
            <person name="Balint B."/>
            <person name="Henrissat B."/>
            <person name="Andreopoulos B."/>
            <person name="Martin F.M."/>
            <person name="Harder C.B."/>
            <person name="Rigling D."/>
            <person name="Ford K.L."/>
            <person name="Foster G.D."/>
            <person name="Pangilinan J."/>
            <person name="Papanicolaou A."/>
            <person name="Barry K."/>
            <person name="LaButti K."/>
            <person name="Viragh M."/>
            <person name="Koriabine M."/>
            <person name="Yan M."/>
            <person name="Riley R."/>
            <person name="Champramary S."/>
            <person name="Plett K.L."/>
            <person name="Tsai I.J."/>
            <person name="Slot J."/>
            <person name="Sipos G."/>
            <person name="Plett J."/>
            <person name="Nagy L.G."/>
            <person name="Grigoriev I.V."/>
        </authorList>
    </citation>
    <scope>NUCLEOTIDE SEQUENCE</scope>
    <source>
        <strain evidence="1">HWK02</strain>
    </source>
</reference>
<dbReference type="AlphaFoldDB" id="A0AA39PPF2"/>